<comment type="similarity">
    <text evidence="2">Belongs to the GerABKC lipoprotein family.</text>
</comment>
<evidence type="ECO:0000256" key="6">
    <source>
        <dbReference type="ARBA" id="ARBA00023139"/>
    </source>
</evidence>
<evidence type="ECO:0000256" key="7">
    <source>
        <dbReference type="ARBA" id="ARBA00023288"/>
    </source>
</evidence>
<keyword evidence="7" id="KW-0449">Lipoprotein</keyword>
<feature type="domain" description="Spore germination protein N-terminal" evidence="9">
    <location>
        <begin position="28"/>
        <end position="192"/>
    </location>
</feature>
<dbReference type="PROSITE" id="PS51257">
    <property type="entry name" value="PROKAR_LIPOPROTEIN"/>
    <property type="match status" value="1"/>
</dbReference>
<keyword evidence="6" id="KW-0564">Palmitate</keyword>
<evidence type="ECO:0000313" key="11">
    <source>
        <dbReference type="Proteomes" id="UP001518925"/>
    </source>
</evidence>
<evidence type="ECO:0000256" key="3">
    <source>
        <dbReference type="ARBA" id="ARBA00022544"/>
    </source>
</evidence>
<dbReference type="InterPro" id="IPR008844">
    <property type="entry name" value="Spore_GerAC-like"/>
</dbReference>
<evidence type="ECO:0000256" key="4">
    <source>
        <dbReference type="ARBA" id="ARBA00022729"/>
    </source>
</evidence>
<keyword evidence="4" id="KW-0732">Signal</keyword>
<accession>A0ABS2DEZ7</accession>
<evidence type="ECO:0000256" key="1">
    <source>
        <dbReference type="ARBA" id="ARBA00004635"/>
    </source>
</evidence>
<evidence type="ECO:0000256" key="2">
    <source>
        <dbReference type="ARBA" id="ARBA00007886"/>
    </source>
</evidence>
<dbReference type="PANTHER" id="PTHR35789">
    <property type="entry name" value="SPORE GERMINATION PROTEIN B3"/>
    <property type="match status" value="1"/>
</dbReference>
<reference evidence="10 11" key="1">
    <citation type="submission" date="2021-02" db="EMBL/GenBank/DDBJ databases">
        <title>Bacillus sp. RD4P76, an endophyte from a halophyte.</title>
        <authorList>
            <person name="Sun J.-Q."/>
        </authorList>
    </citation>
    <scope>NUCLEOTIDE SEQUENCE [LARGE SCALE GENOMIC DNA]</scope>
    <source>
        <strain evidence="10 11">RD4P76</strain>
    </source>
</reference>
<dbReference type="NCBIfam" id="TIGR02887">
    <property type="entry name" value="spore_ger_x_C"/>
    <property type="match status" value="1"/>
</dbReference>
<sequence>MEGEKSMRKCLIVCSIFLFMLAGCVQPKVIDDINIMSAVGYDSHKGDKVKGTIVIPVYKTDKSISNEQFTAIATQSKAINRKAQQKSADPLENGSIEVVLFGKELAEKGVIEIIDTLERDAKIGSHLLVAVSEGKASSILNKRLGNRGTGTYLNTLLRHNMKTRELPRNNLHLFLFSYYSRVKDPFMPYIELEEDDKVNVKGVALFKDDKVVSYLEEEKMFFFKALMENFRNGSYTFRVEDNFVTLFSLTLNRDYKIKNAMTNPEINIKINLEAHIREFSGDKLDPKMIKKIEKRFSKIVEKSCEEMLYDFIEQEIDPVGIGLLAKTQTRKFDYKKWEEAYPKSKVNITSEVYVSETGIVE</sequence>
<dbReference type="EMBL" id="JAFELM010000018">
    <property type="protein sequence ID" value="MBM6617047.1"/>
    <property type="molecule type" value="Genomic_DNA"/>
</dbReference>
<proteinExistence type="inferred from homology"/>
<dbReference type="PANTHER" id="PTHR35789:SF1">
    <property type="entry name" value="SPORE GERMINATION PROTEIN B3"/>
    <property type="match status" value="1"/>
</dbReference>
<keyword evidence="3" id="KW-0309">Germination</keyword>
<dbReference type="Pfam" id="PF05504">
    <property type="entry name" value="Spore_GerAC"/>
    <property type="match status" value="1"/>
</dbReference>
<organism evidence="10 11">
    <name type="scientific">Bacillus suaedaesalsae</name>
    <dbReference type="NCBI Taxonomy" id="2810349"/>
    <lineage>
        <taxon>Bacteria</taxon>
        <taxon>Bacillati</taxon>
        <taxon>Bacillota</taxon>
        <taxon>Bacilli</taxon>
        <taxon>Bacillales</taxon>
        <taxon>Bacillaceae</taxon>
        <taxon>Bacillus</taxon>
    </lineage>
</organism>
<keyword evidence="11" id="KW-1185">Reference proteome</keyword>
<evidence type="ECO:0000313" key="10">
    <source>
        <dbReference type="EMBL" id="MBM6617047.1"/>
    </source>
</evidence>
<dbReference type="InterPro" id="IPR046953">
    <property type="entry name" value="Spore_GerAC-like_C"/>
</dbReference>
<protein>
    <submittedName>
        <fullName evidence="10">Ger(X)C family spore germination protein</fullName>
    </submittedName>
</protein>
<evidence type="ECO:0000256" key="5">
    <source>
        <dbReference type="ARBA" id="ARBA00023136"/>
    </source>
</evidence>
<dbReference type="Proteomes" id="UP001518925">
    <property type="component" value="Unassembled WGS sequence"/>
</dbReference>
<keyword evidence="5" id="KW-0472">Membrane</keyword>
<comment type="caution">
    <text evidence="10">The sequence shown here is derived from an EMBL/GenBank/DDBJ whole genome shotgun (WGS) entry which is preliminary data.</text>
</comment>
<dbReference type="Pfam" id="PF25198">
    <property type="entry name" value="Spore_GerAC_N"/>
    <property type="match status" value="1"/>
</dbReference>
<dbReference type="InterPro" id="IPR038501">
    <property type="entry name" value="Spore_GerAC_C_sf"/>
</dbReference>
<dbReference type="Gene3D" id="3.30.300.210">
    <property type="entry name" value="Nutrient germinant receptor protein C, domain 3"/>
    <property type="match status" value="1"/>
</dbReference>
<gene>
    <name evidence="10" type="ORF">JR050_05095</name>
</gene>
<dbReference type="InterPro" id="IPR057336">
    <property type="entry name" value="GerAC_N"/>
</dbReference>
<evidence type="ECO:0000259" key="9">
    <source>
        <dbReference type="Pfam" id="PF25198"/>
    </source>
</evidence>
<name>A0ABS2DEZ7_9BACI</name>
<feature type="domain" description="Spore germination GerAC-like C-terminal" evidence="8">
    <location>
        <begin position="201"/>
        <end position="358"/>
    </location>
</feature>
<evidence type="ECO:0000259" key="8">
    <source>
        <dbReference type="Pfam" id="PF05504"/>
    </source>
</evidence>
<comment type="subcellular location">
    <subcellularLocation>
        <location evidence="1">Membrane</location>
        <topology evidence="1">Lipid-anchor</topology>
    </subcellularLocation>
</comment>